<organism evidence="1 2">
    <name type="scientific">Scleroderma citrinum Foug A</name>
    <dbReference type="NCBI Taxonomy" id="1036808"/>
    <lineage>
        <taxon>Eukaryota</taxon>
        <taxon>Fungi</taxon>
        <taxon>Dikarya</taxon>
        <taxon>Basidiomycota</taxon>
        <taxon>Agaricomycotina</taxon>
        <taxon>Agaricomycetes</taxon>
        <taxon>Agaricomycetidae</taxon>
        <taxon>Boletales</taxon>
        <taxon>Sclerodermatineae</taxon>
        <taxon>Sclerodermataceae</taxon>
        <taxon>Scleroderma</taxon>
    </lineage>
</organism>
<dbReference type="AlphaFoldDB" id="A0A0C2YNM1"/>
<dbReference type="Proteomes" id="UP000053989">
    <property type="component" value="Unassembled WGS sequence"/>
</dbReference>
<accession>A0A0C2YNM1</accession>
<dbReference type="Pfam" id="PF18759">
    <property type="entry name" value="Plavaka"/>
    <property type="match status" value="1"/>
</dbReference>
<name>A0A0C2YNM1_9AGAM</name>
<dbReference type="InParanoid" id="A0A0C2YNM1"/>
<reference evidence="2" key="2">
    <citation type="submission" date="2015-01" db="EMBL/GenBank/DDBJ databases">
        <title>Evolutionary Origins and Diversification of the Mycorrhizal Mutualists.</title>
        <authorList>
            <consortium name="DOE Joint Genome Institute"/>
            <consortium name="Mycorrhizal Genomics Consortium"/>
            <person name="Kohler A."/>
            <person name="Kuo A."/>
            <person name="Nagy L.G."/>
            <person name="Floudas D."/>
            <person name="Copeland A."/>
            <person name="Barry K.W."/>
            <person name="Cichocki N."/>
            <person name="Veneault-Fourrey C."/>
            <person name="LaButti K."/>
            <person name="Lindquist E.A."/>
            <person name="Lipzen A."/>
            <person name="Lundell T."/>
            <person name="Morin E."/>
            <person name="Murat C."/>
            <person name="Riley R."/>
            <person name="Ohm R."/>
            <person name="Sun H."/>
            <person name="Tunlid A."/>
            <person name="Henrissat B."/>
            <person name="Grigoriev I.V."/>
            <person name="Hibbett D.S."/>
            <person name="Martin F."/>
        </authorList>
    </citation>
    <scope>NUCLEOTIDE SEQUENCE [LARGE SCALE GENOMIC DNA]</scope>
    <source>
        <strain evidence="2">Foug A</strain>
    </source>
</reference>
<evidence type="ECO:0000313" key="2">
    <source>
        <dbReference type="Proteomes" id="UP000053989"/>
    </source>
</evidence>
<dbReference type="InterPro" id="IPR041078">
    <property type="entry name" value="Plavaka"/>
</dbReference>
<keyword evidence="2" id="KW-1185">Reference proteome</keyword>
<gene>
    <name evidence="1" type="ORF">SCLCIDRAFT_33522</name>
</gene>
<evidence type="ECO:0000313" key="1">
    <source>
        <dbReference type="EMBL" id="KIM51343.1"/>
    </source>
</evidence>
<protein>
    <submittedName>
        <fullName evidence="1">Uncharacterized protein</fullName>
    </submittedName>
</protein>
<sequence>MHPLFLTIANINSKVRMKATSHAWACVAYTPTPEFLTHPDFHSVLEARVWHRCVDIVCTGLKLAARVGTFMSDPTNLTRYCFTLLVAYTADLPEQLMIACVTKSVSPVTIAEKNQFGNAILYALCDGELTLQKLHELCQRIDPWRLQEFLVEAKKHNLNGVQLPFWCDWRFSNPSIFLIGELLHYRHKLFFDHPFKWCKVLLGHDKIDIRYRIQHKRVGVHHFNGVSQVNQMTGHEHHDLQCTIVPTIAGLADPDFVRAIRAIVDFLYRAQAPTFSSSSICAMKESLQEFHSFKGAILRAGVQRGKSKEILHFEIPKLELLQSFSRGIRNSGSLIPYTADVSERLLITHCKDSFTRTNRQRSSFTRQIRDASLTNTSLASDDPCYVDPMMDWVQCIALEEANQHGPRTFRNHFLKGIITEDSTTAFHVTMKSDFADKPPNYMATTYNLPNFPALLRNYIDAIPGNHPHLHGRLLKGWTKF</sequence>
<proteinExistence type="predicted"/>
<reference evidence="1 2" key="1">
    <citation type="submission" date="2014-04" db="EMBL/GenBank/DDBJ databases">
        <authorList>
            <consortium name="DOE Joint Genome Institute"/>
            <person name="Kuo A."/>
            <person name="Kohler A."/>
            <person name="Nagy L.G."/>
            <person name="Floudas D."/>
            <person name="Copeland A."/>
            <person name="Barry K.W."/>
            <person name="Cichocki N."/>
            <person name="Veneault-Fourrey C."/>
            <person name="LaButti K."/>
            <person name="Lindquist E.A."/>
            <person name="Lipzen A."/>
            <person name="Lundell T."/>
            <person name="Morin E."/>
            <person name="Murat C."/>
            <person name="Sun H."/>
            <person name="Tunlid A."/>
            <person name="Henrissat B."/>
            <person name="Grigoriev I.V."/>
            <person name="Hibbett D.S."/>
            <person name="Martin F."/>
            <person name="Nordberg H.P."/>
            <person name="Cantor M.N."/>
            <person name="Hua S.X."/>
        </authorList>
    </citation>
    <scope>NUCLEOTIDE SEQUENCE [LARGE SCALE GENOMIC DNA]</scope>
    <source>
        <strain evidence="1 2">Foug A</strain>
    </source>
</reference>
<dbReference type="EMBL" id="KN822264">
    <property type="protein sequence ID" value="KIM51343.1"/>
    <property type="molecule type" value="Genomic_DNA"/>
</dbReference>
<dbReference type="HOGENOM" id="CLU_006344_10_1_1"/>
<dbReference type="OrthoDB" id="2688393at2759"/>